<dbReference type="AlphaFoldDB" id="A0A5C5WT30"/>
<evidence type="ECO:0000313" key="2">
    <source>
        <dbReference type="EMBL" id="TWT54084.1"/>
    </source>
</evidence>
<accession>A0A5C5WT30</accession>
<gene>
    <name evidence="2" type="ORF">Pla22_17190</name>
</gene>
<keyword evidence="1" id="KW-1133">Transmembrane helix</keyword>
<dbReference type="Proteomes" id="UP000316598">
    <property type="component" value="Unassembled WGS sequence"/>
</dbReference>
<organism evidence="2 3">
    <name type="scientific">Rubripirellula amarantea</name>
    <dbReference type="NCBI Taxonomy" id="2527999"/>
    <lineage>
        <taxon>Bacteria</taxon>
        <taxon>Pseudomonadati</taxon>
        <taxon>Planctomycetota</taxon>
        <taxon>Planctomycetia</taxon>
        <taxon>Pirellulales</taxon>
        <taxon>Pirellulaceae</taxon>
        <taxon>Rubripirellula</taxon>
    </lineage>
</organism>
<evidence type="ECO:0000256" key="1">
    <source>
        <dbReference type="SAM" id="Phobius"/>
    </source>
</evidence>
<keyword evidence="1" id="KW-0472">Membrane</keyword>
<protein>
    <submittedName>
        <fullName evidence="2">Uncharacterized protein</fullName>
    </submittedName>
</protein>
<comment type="caution">
    <text evidence="2">The sequence shown here is derived from an EMBL/GenBank/DDBJ whole genome shotgun (WGS) entry which is preliminary data.</text>
</comment>
<proteinExistence type="predicted"/>
<dbReference type="EMBL" id="SJPI01000001">
    <property type="protein sequence ID" value="TWT54084.1"/>
    <property type="molecule type" value="Genomic_DNA"/>
</dbReference>
<keyword evidence="3" id="KW-1185">Reference proteome</keyword>
<keyword evidence="1" id="KW-0812">Transmembrane</keyword>
<reference evidence="2 3" key="1">
    <citation type="submission" date="2019-02" db="EMBL/GenBank/DDBJ databases">
        <title>Deep-cultivation of Planctomycetes and their phenomic and genomic characterization uncovers novel biology.</title>
        <authorList>
            <person name="Wiegand S."/>
            <person name="Jogler M."/>
            <person name="Boedeker C."/>
            <person name="Pinto D."/>
            <person name="Vollmers J."/>
            <person name="Rivas-Marin E."/>
            <person name="Kohn T."/>
            <person name="Peeters S.H."/>
            <person name="Heuer A."/>
            <person name="Rast P."/>
            <person name="Oberbeckmann S."/>
            <person name="Bunk B."/>
            <person name="Jeske O."/>
            <person name="Meyerdierks A."/>
            <person name="Storesund J.E."/>
            <person name="Kallscheuer N."/>
            <person name="Luecker S."/>
            <person name="Lage O.M."/>
            <person name="Pohl T."/>
            <person name="Merkel B.J."/>
            <person name="Hornburger P."/>
            <person name="Mueller R.-W."/>
            <person name="Bruemmer F."/>
            <person name="Labrenz M."/>
            <person name="Spormann A.M."/>
            <person name="Op Den Camp H."/>
            <person name="Overmann J."/>
            <person name="Amann R."/>
            <person name="Jetten M.S.M."/>
            <person name="Mascher T."/>
            <person name="Medema M.H."/>
            <person name="Devos D.P."/>
            <person name="Kaster A.-K."/>
            <person name="Ovreas L."/>
            <person name="Rohde M."/>
            <person name="Galperin M.Y."/>
            <person name="Jogler C."/>
        </authorList>
    </citation>
    <scope>NUCLEOTIDE SEQUENCE [LARGE SCALE GENOMIC DNA]</scope>
    <source>
        <strain evidence="2 3">Pla22</strain>
    </source>
</reference>
<feature type="transmembrane region" description="Helical" evidence="1">
    <location>
        <begin position="52"/>
        <end position="70"/>
    </location>
</feature>
<evidence type="ECO:0000313" key="3">
    <source>
        <dbReference type="Proteomes" id="UP000316598"/>
    </source>
</evidence>
<sequence>MEVIVEPKSQPSVSIQQRTLVQQTTPALARIMSAIQTMTVHRVLLMPMQRDWDSLMVTMLLVTGFVRSVLHERWYRVR</sequence>
<name>A0A5C5WT30_9BACT</name>